<gene>
    <name evidence="2" type="ORF">ACFO5R_13600</name>
</gene>
<sequence length="364" mass="39149">MFAVVTRWLGLLVVGYAAGRLYGVYSVRRDDGSDDRSYGTYRLLAVVGITTLLVLAFSGLVDATETALAAVHPVLTGGLAEPLAWVPTAAGTIVAVLVAYLGVFPYARARRDVDIGAATATARLARYLAAIAIFCLAALAPVTALLGASEPSPWLTPVLFAGLVVGVYAWTQYSVVLSQEISEPTGEQRRRLETTADRADLTATIAGVFPGEETETARLYLQGPFWNRRLYAADYAIDALDDDELTALCARAAAADDRRLVERRSIVVAVLLGLFLTLVVWTSVLVALAGLLVAWPLLSRHLQRCEFAADREAARAVGADTLASAYETTTDPTDGRGRLHEQLASTPATARRLDRLRNSRSERV</sequence>
<feature type="transmembrane region" description="Helical" evidence="1">
    <location>
        <begin position="83"/>
        <end position="106"/>
    </location>
</feature>
<feature type="transmembrane region" description="Helical" evidence="1">
    <location>
        <begin position="43"/>
        <end position="63"/>
    </location>
</feature>
<protein>
    <submittedName>
        <fullName evidence="2">Peptidase</fullName>
    </submittedName>
</protein>
<keyword evidence="1" id="KW-0472">Membrane</keyword>
<dbReference type="Proteomes" id="UP001595898">
    <property type="component" value="Unassembled WGS sequence"/>
</dbReference>
<name>A0ABD5PQS5_9EURY</name>
<evidence type="ECO:0000256" key="1">
    <source>
        <dbReference type="SAM" id="Phobius"/>
    </source>
</evidence>
<proteinExistence type="predicted"/>
<keyword evidence="1" id="KW-1133">Transmembrane helix</keyword>
<feature type="transmembrane region" description="Helical" evidence="1">
    <location>
        <begin position="127"/>
        <end position="148"/>
    </location>
</feature>
<evidence type="ECO:0000313" key="3">
    <source>
        <dbReference type="Proteomes" id="UP001595898"/>
    </source>
</evidence>
<evidence type="ECO:0000313" key="2">
    <source>
        <dbReference type="EMBL" id="MFC4542957.1"/>
    </source>
</evidence>
<reference evidence="2 3" key="1">
    <citation type="journal article" date="2019" name="Int. J. Syst. Evol. Microbiol.">
        <title>The Global Catalogue of Microorganisms (GCM) 10K type strain sequencing project: providing services to taxonomists for standard genome sequencing and annotation.</title>
        <authorList>
            <consortium name="The Broad Institute Genomics Platform"/>
            <consortium name="The Broad Institute Genome Sequencing Center for Infectious Disease"/>
            <person name="Wu L."/>
            <person name="Ma J."/>
        </authorList>
    </citation>
    <scope>NUCLEOTIDE SEQUENCE [LARGE SCALE GENOMIC DNA]</scope>
    <source>
        <strain evidence="2 3">WLHS5</strain>
    </source>
</reference>
<comment type="caution">
    <text evidence="2">The sequence shown here is derived from an EMBL/GenBank/DDBJ whole genome shotgun (WGS) entry which is preliminary data.</text>
</comment>
<feature type="transmembrane region" description="Helical" evidence="1">
    <location>
        <begin position="6"/>
        <end position="23"/>
    </location>
</feature>
<dbReference type="AlphaFoldDB" id="A0ABD5PQS5"/>
<dbReference type="RefSeq" id="WP_250140357.1">
    <property type="nucleotide sequence ID" value="NZ_JALIQP010000002.1"/>
</dbReference>
<feature type="transmembrane region" description="Helical" evidence="1">
    <location>
        <begin position="266"/>
        <end position="295"/>
    </location>
</feature>
<keyword evidence="3" id="KW-1185">Reference proteome</keyword>
<accession>A0ABD5PQS5</accession>
<feature type="transmembrane region" description="Helical" evidence="1">
    <location>
        <begin position="154"/>
        <end position="171"/>
    </location>
</feature>
<dbReference type="EMBL" id="JBHSFA010000007">
    <property type="protein sequence ID" value="MFC4542957.1"/>
    <property type="molecule type" value="Genomic_DNA"/>
</dbReference>
<organism evidence="2 3">
    <name type="scientific">Halosolutus amylolyticus</name>
    <dbReference type="NCBI Taxonomy" id="2932267"/>
    <lineage>
        <taxon>Archaea</taxon>
        <taxon>Methanobacteriati</taxon>
        <taxon>Methanobacteriota</taxon>
        <taxon>Stenosarchaea group</taxon>
        <taxon>Halobacteria</taxon>
        <taxon>Halobacteriales</taxon>
        <taxon>Natrialbaceae</taxon>
        <taxon>Halosolutus</taxon>
    </lineage>
</organism>
<keyword evidence="1" id="KW-0812">Transmembrane</keyword>